<evidence type="ECO:0000313" key="3">
    <source>
        <dbReference type="EMBL" id="KAK2026206.1"/>
    </source>
</evidence>
<keyword evidence="2" id="KW-0812">Transmembrane</keyword>
<evidence type="ECO:0000256" key="1">
    <source>
        <dbReference type="SAM" id="MobiDB-lite"/>
    </source>
</evidence>
<comment type="caution">
    <text evidence="3">The sequence shown here is derived from an EMBL/GenBank/DDBJ whole genome shotgun (WGS) entry which is preliminary data.</text>
</comment>
<keyword evidence="2" id="KW-0472">Membrane</keyword>
<dbReference type="EMBL" id="MU842919">
    <property type="protein sequence ID" value="KAK2026206.1"/>
    <property type="molecule type" value="Genomic_DNA"/>
</dbReference>
<evidence type="ECO:0000313" key="4">
    <source>
        <dbReference type="Proteomes" id="UP001232148"/>
    </source>
</evidence>
<protein>
    <submittedName>
        <fullName evidence="3">Uncharacterized protein</fullName>
    </submittedName>
</protein>
<proteinExistence type="predicted"/>
<name>A0AAD9HC06_9PEZI</name>
<keyword evidence="2" id="KW-1133">Transmembrane helix</keyword>
<dbReference type="AlphaFoldDB" id="A0AAD9HC06"/>
<organism evidence="3 4">
    <name type="scientific">Colletotrichum zoysiae</name>
    <dbReference type="NCBI Taxonomy" id="1216348"/>
    <lineage>
        <taxon>Eukaryota</taxon>
        <taxon>Fungi</taxon>
        <taxon>Dikarya</taxon>
        <taxon>Ascomycota</taxon>
        <taxon>Pezizomycotina</taxon>
        <taxon>Sordariomycetes</taxon>
        <taxon>Hypocreomycetidae</taxon>
        <taxon>Glomerellales</taxon>
        <taxon>Glomerellaceae</taxon>
        <taxon>Colletotrichum</taxon>
        <taxon>Colletotrichum graminicola species complex</taxon>
    </lineage>
</organism>
<feature type="transmembrane region" description="Helical" evidence="2">
    <location>
        <begin position="82"/>
        <end position="99"/>
    </location>
</feature>
<reference evidence="3" key="1">
    <citation type="submission" date="2021-06" db="EMBL/GenBank/DDBJ databases">
        <title>Comparative genomics, transcriptomics and evolutionary studies reveal genomic signatures of adaptation to plant cell wall in hemibiotrophic fungi.</title>
        <authorList>
            <consortium name="DOE Joint Genome Institute"/>
            <person name="Baroncelli R."/>
            <person name="Diaz J.F."/>
            <person name="Benocci T."/>
            <person name="Peng M."/>
            <person name="Battaglia E."/>
            <person name="Haridas S."/>
            <person name="Andreopoulos W."/>
            <person name="Labutti K."/>
            <person name="Pangilinan J."/>
            <person name="Floch G.L."/>
            <person name="Makela M.R."/>
            <person name="Henrissat B."/>
            <person name="Grigoriev I.V."/>
            <person name="Crouch J.A."/>
            <person name="De Vries R.P."/>
            <person name="Sukno S.A."/>
            <person name="Thon M.R."/>
        </authorList>
    </citation>
    <scope>NUCLEOTIDE SEQUENCE</scope>
    <source>
        <strain evidence="3">MAFF235873</strain>
    </source>
</reference>
<evidence type="ECO:0000256" key="2">
    <source>
        <dbReference type="SAM" id="Phobius"/>
    </source>
</evidence>
<accession>A0AAD9HC06</accession>
<dbReference type="Proteomes" id="UP001232148">
    <property type="component" value="Unassembled WGS sequence"/>
</dbReference>
<feature type="region of interest" description="Disordered" evidence="1">
    <location>
        <begin position="1"/>
        <end position="38"/>
    </location>
</feature>
<keyword evidence="4" id="KW-1185">Reference proteome</keyword>
<sequence length="114" mass="13364">MSDIRATGIIRKRSDQAEKRHKPRSRPHGRKAFGQAPSIHPRSTFIRYQFAAYADTDCQSLDLLPWPDTVLATQRVAIRPRTHGLLPVISYFFTFIFFWEQERRLYSSRSIAKK</sequence>
<gene>
    <name evidence="3" type="ORF">LX32DRAFT_30933</name>
</gene>
<feature type="compositionally biased region" description="Basic residues" evidence="1">
    <location>
        <begin position="19"/>
        <end position="31"/>
    </location>
</feature>